<dbReference type="PANTHER" id="PTHR42685:SF18">
    <property type="entry name" value="DIGERANYLGERANYLGLYCEROPHOSPHOLIPID REDUCTASE"/>
    <property type="match status" value="1"/>
</dbReference>
<dbReference type="EMBL" id="DOLB01000075">
    <property type="protein sequence ID" value="HBT49057.1"/>
    <property type="molecule type" value="Genomic_DNA"/>
</dbReference>
<evidence type="ECO:0000313" key="2">
    <source>
        <dbReference type="EMBL" id="TCO61829.1"/>
    </source>
</evidence>
<dbReference type="Proteomes" id="UP000294886">
    <property type="component" value="Unassembled WGS sequence"/>
</dbReference>
<dbReference type="Proteomes" id="UP000264445">
    <property type="component" value="Unassembled WGS sequence"/>
</dbReference>
<sequence length="354" mass="40072">MKVAIIGAGISGLSCALGLEKLGVSCEIYERKHRIGNLFSFGEIILQVMHRPHKDPLNFLKSQLGMSIEPLNEIKKVVIKSPKKEIKVEGKLGYIFERGQGEKSLENQLAKEVQSKILFNTNADYKKLSKIYDYVVIATGNDMIVKQLTQCENIVSSRIKGGIALGDFDPHTVYVWFNRLYARSGFAYLVPVGNNKATITLVSTYTLKEEIEDMWQTFLYHEKLNYRMIETFETEVGSCLAKNHKIDNIYVIGNAGGFLEPAFGFGLVNSIKTALYCATSIVKGEDYEEKVKGIITQIQKMVDLRRAMDEMTNEDYDRILSIIGNPIVKNLIYKTNVEVIKYIPFLTRIIKKPS</sequence>
<evidence type="ECO:0000313" key="4">
    <source>
        <dbReference type="Proteomes" id="UP000294886"/>
    </source>
</evidence>
<gene>
    <name evidence="1" type="ORF">DEA61_04280</name>
    <name evidence="2" type="ORF">EV203_11724</name>
</gene>
<dbReference type="Pfam" id="PF13450">
    <property type="entry name" value="NAD_binding_8"/>
    <property type="match status" value="1"/>
</dbReference>
<dbReference type="PRINTS" id="PR00419">
    <property type="entry name" value="ADXRDTASE"/>
</dbReference>
<evidence type="ECO:0000313" key="3">
    <source>
        <dbReference type="Proteomes" id="UP000264445"/>
    </source>
</evidence>
<reference evidence="1 3" key="1">
    <citation type="journal article" date="2018" name="Nat. Biotechnol.">
        <title>A standardized bacterial taxonomy based on genome phylogeny substantially revises the tree of life.</title>
        <authorList>
            <person name="Parks D.H."/>
            <person name="Chuvochina M."/>
            <person name="Waite D.W."/>
            <person name="Rinke C."/>
            <person name="Skarshewski A."/>
            <person name="Chaumeil P.A."/>
            <person name="Hugenholtz P."/>
        </authorList>
    </citation>
    <scope>NUCLEOTIDE SEQUENCE [LARGE SCALE GENOMIC DNA]</scope>
    <source>
        <strain evidence="1">UBA12544</strain>
    </source>
</reference>
<accession>A0A117KWC4</accession>
<proteinExistence type="predicted"/>
<name>A0A117KWC4_9THEO</name>
<dbReference type="AlphaFoldDB" id="A0A117KWC4"/>
<dbReference type="SUPFAM" id="SSF51905">
    <property type="entry name" value="FAD/NAD(P)-binding domain"/>
    <property type="match status" value="1"/>
</dbReference>
<comment type="caution">
    <text evidence="1">The sequence shown here is derived from an EMBL/GenBank/DDBJ whole genome shotgun (WGS) entry which is preliminary data.</text>
</comment>
<dbReference type="InterPro" id="IPR050407">
    <property type="entry name" value="Geranylgeranyl_reductase"/>
</dbReference>
<dbReference type="InterPro" id="IPR036188">
    <property type="entry name" value="FAD/NAD-bd_sf"/>
</dbReference>
<evidence type="ECO:0000313" key="1">
    <source>
        <dbReference type="EMBL" id="HBT49057.1"/>
    </source>
</evidence>
<dbReference type="PANTHER" id="PTHR42685">
    <property type="entry name" value="GERANYLGERANYL DIPHOSPHATE REDUCTASE"/>
    <property type="match status" value="1"/>
</dbReference>
<organism evidence="1 3">
    <name type="scientific">Caldanaerobacter subterraneus</name>
    <dbReference type="NCBI Taxonomy" id="911092"/>
    <lineage>
        <taxon>Bacteria</taxon>
        <taxon>Bacillati</taxon>
        <taxon>Bacillota</taxon>
        <taxon>Clostridia</taxon>
        <taxon>Thermoanaerobacterales</taxon>
        <taxon>Thermoanaerobacteraceae</taxon>
        <taxon>Caldanaerobacter</taxon>
    </lineage>
</organism>
<reference evidence="2 4" key="2">
    <citation type="submission" date="2019-03" db="EMBL/GenBank/DDBJ databases">
        <title>Genomic Encyclopedia of Type Strains, Phase IV (KMG-IV): sequencing the most valuable type-strain genomes for metagenomic binning, comparative biology and taxonomic classification.</title>
        <authorList>
            <person name="Goeker M."/>
        </authorList>
    </citation>
    <scope>NUCLEOTIDE SEQUENCE [LARGE SCALE GENOMIC DNA]</scope>
    <source>
        <strain evidence="2 4">DSM 13054</strain>
    </source>
</reference>
<dbReference type="Gene3D" id="3.50.50.60">
    <property type="entry name" value="FAD/NAD(P)-binding domain"/>
    <property type="match status" value="1"/>
</dbReference>
<dbReference type="PROSITE" id="PS51257">
    <property type="entry name" value="PROKAR_LIPOPROTEIN"/>
    <property type="match status" value="1"/>
</dbReference>
<dbReference type="RefSeq" id="WP_132040070.1">
    <property type="nucleotide sequence ID" value="NZ_DOLB01000075.1"/>
</dbReference>
<dbReference type="EMBL" id="SLWU01000017">
    <property type="protein sequence ID" value="TCO61829.1"/>
    <property type="molecule type" value="Genomic_DNA"/>
</dbReference>
<protein>
    <submittedName>
        <fullName evidence="2">Flavin-dependent dehydrogenase</fullName>
    </submittedName>
    <submittedName>
        <fullName evidence="1">NAD(P)/FAD-dependent oxidoreductase</fullName>
    </submittedName>
</protein>